<dbReference type="OrthoDB" id="773986at2759"/>
<dbReference type="EMBL" id="QEFC01002168">
    <property type="protein sequence ID" value="KAE9453523.1"/>
    <property type="molecule type" value="Genomic_DNA"/>
</dbReference>
<protein>
    <submittedName>
        <fullName evidence="2">Uncharacterized protein</fullName>
    </submittedName>
</protein>
<feature type="non-terminal residue" evidence="2">
    <location>
        <position position="1"/>
    </location>
</feature>
<dbReference type="Proteomes" id="UP000428333">
    <property type="component" value="Linkage Group LG08"/>
</dbReference>
<dbReference type="PANTHER" id="PTHR36713:SF1">
    <property type="entry name" value="OS09G0344700 PROTEIN"/>
    <property type="match status" value="1"/>
</dbReference>
<comment type="caution">
    <text evidence="2">The sequence shown here is derived from an EMBL/GenBank/DDBJ whole genome shotgun (WGS) entry which is preliminary data.</text>
</comment>
<evidence type="ECO:0000313" key="3">
    <source>
        <dbReference type="Proteomes" id="UP000428333"/>
    </source>
</evidence>
<gene>
    <name evidence="2" type="ORF">C3L33_14604</name>
</gene>
<feature type="region of interest" description="Disordered" evidence="1">
    <location>
        <begin position="178"/>
        <end position="197"/>
    </location>
</feature>
<evidence type="ECO:0000313" key="2">
    <source>
        <dbReference type="EMBL" id="KAE9453523.1"/>
    </source>
</evidence>
<sequence>MKVMDPEASCLRGEFQSRRKLDFKDDGDLLEINVVSGDLFVSPQYFTQQHNTQIHNPRVRVFTATMEATTAAEGLLDQIRPPRLEDAGLEDCALPPDSIKEAFLKAATAVGSRAASIFEKDEGHCVEDPWGEETGDDLVGVIEGVDPPPGACVPEKGGGVGEVEERGDKLVAPGLTEAEERGDKVVEGGDPVEGGEACVDGLKGLEIGDKGKSGGEEEEGERPILDRHPFDEKVGLLVFYLQTLKHHQNGINA</sequence>
<evidence type="ECO:0000256" key="1">
    <source>
        <dbReference type="SAM" id="MobiDB-lite"/>
    </source>
</evidence>
<name>A0A6A4L192_9ERIC</name>
<dbReference type="AlphaFoldDB" id="A0A6A4L192"/>
<feature type="region of interest" description="Disordered" evidence="1">
    <location>
        <begin position="203"/>
        <end position="225"/>
    </location>
</feature>
<dbReference type="PANTHER" id="PTHR36713">
    <property type="entry name" value="OS09G0344700 PROTEIN"/>
    <property type="match status" value="1"/>
</dbReference>
<reference evidence="2 3" key="1">
    <citation type="journal article" date="2019" name="Genome Biol. Evol.">
        <title>The Rhododendron genome and chromosomal organization provide insight into shared whole-genome duplications across the heath family (Ericaceae).</title>
        <authorList>
            <person name="Soza V.L."/>
            <person name="Lindsley D."/>
            <person name="Waalkes A."/>
            <person name="Ramage E."/>
            <person name="Patwardhan R.P."/>
            <person name="Burton J.N."/>
            <person name="Adey A."/>
            <person name="Kumar A."/>
            <person name="Qiu R."/>
            <person name="Shendure J."/>
            <person name="Hall B."/>
        </authorList>
    </citation>
    <scope>NUCLEOTIDE SEQUENCE [LARGE SCALE GENOMIC DNA]</scope>
    <source>
        <strain evidence="2">RSF 1966-606</strain>
    </source>
</reference>
<accession>A0A6A4L192</accession>
<organism evidence="2 3">
    <name type="scientific">Rhododendron williamsianum</name>
    <dbReference type="NCBI Taxonomy" id="262921"/>
    <lineage>
        <taxon>Eukaryota</taxon>
        <taxon>Viridiplantae</taxon>
        <taxon>Streptophyta</taxon>
        <taxon>Embryophyta</taxon>
        <taxon>Tracheophyta</taxon>
        <taxon>Spermatophyta</taxon>
        <taxon>Magnoliopsida</taxon>
        <taxon>eudicotyledons</taxon>
        <taxon>Gunneridae</taxon>
        <taxon>Pentapetalae</taxon>
        <taxon>asterids</taxon>
        <taxon>Ericales</taxon>
        <taxon>Ericaceae</taxon>
        <taxon>Ericoideae</taxon>
        <taxon>Rhodoreae</taxon>
        <taxon>Rhododendron</taxon>
    </lineage>
</organism>
<feature type="compositionally biased region" description="Basic and acidic residues" evidence="1">
    <location>
        <begin position="178"/>
        <end position="187"/>
    </location>
</feature>
<feature type="compositionally biased region" description="Basic and acidic residues" evidence="1">
    <location>
        <begin position="206"/>
        <end position="225"/>
    </location>
</feature>
<proteinExistence type="predicted"/>
<keyword evidence="3" id="KW-1185">Reference proteome</keyword>